<dbReference type="Pfam" id="PF22666">
    <property type="entry name" value="Glyco_hydro_2_N2"/>
    <property type="match status" value="1"/>
</dbReference>
<dbReference type="InterPro" id="IPR054593">
    <property type="entry name" value="Beta-mannosidase-like_N2"/>
</dbReference>
<keyword evidence="5" id="KW-1185">Reference proteome</keyword>
<keyword evidence="1" id="KW-0732">Signal</keyword>
<organism evidence="4 5">
    <name type="scientific">Maribellus comscasis</name>
    <dbReference type="NCBI Taxonomy" id="2681766"/>
    <lineage>
        <taxon>Bacteria</taxon>
        <taxon>Pseudomonadati</taxon>
        <taxon>Bacteroidota</taxon>
        <taxon>Bacteroidia</taxon>
        <taxon>Marinilabiliales</taxon>
        <taxon>Prolixibacteraceae</taxon>
        <taxon>Maribellus</taxon>
    </lineage>
</organism>
<keyword evidence="2" id="KW-0378">Hydrolase</keyword>
<dbReference type="AlphaFoldDB" id="A0A6I6JND0"/>
<dbReference type="KEGG" id="mcos:GM418_02755"/>
<dbReference type="Pfam" id="PF17132">
    <property type="entry name" value="Glyco_hydro_106"/>
    <property type="match status" value="2"/>
</dbReference>
<dbReference type="Gene3D" id="2.60.120.260">
    <property type="entry name" value="Galactose-binding domain-like"/>
    <property type="match status" value="1"/>
</dbReference>
<feature type="domain" description="Beta-mannosidase-like galactose-binding" evidence="3">
    <location>
        <begin position="875"/>
        <end position="964"/>
    </location>
</feature>
<dbReference type="Proteomes" id="UP000428260">
    <property type="component" value="Chromosome"/>
</dbReference>
<evidence type="ECO:0000256" key="1">
    <source>
        <dbReference type="ARBA" id="ARBA00022729"/>
    </source>
</evidence>
<evidence type="ECO:0000259" key="3">
    <source>
        <dbReference type="Pfam" id="PF22666"/>
    </source>
</evidence>
<dbReference type="PANTHER" id="PTHR43817">
    <property type="entry name" value="GLYCOSYL HYDROLASE"/>
    <property type="match status" value="1"/>
</dbReference>
<accession>A0A6I6JND0</accession>
<evidence type="ECO:0000256" key="2">
    <source>
        <dbReference type="ARBA" id="ARBA00022801"/>
    </source>
</evidence>
<dbReference type="EMBL" id="CP046401">
    <property type="protein sequence ID" value="QGY42609.1"/>
    <property type="molecule type" value="Genomic_DNA"/>
</dbReference>
<dbReference type="RefSeq" id="WP_158862914.1">
    <property type="nucleotide sequence ID" value="NZ_CP046401.1"/>
</dbReference>
<name>A0A6I6JND0_9BACT</name>
<dbReference type="GO" id="GO:0004553">
    <property type="term" value="F:hydrolase activity, hydrolyzing O-glycosyl compounds"/>
    <property type="evidence" value="ECO:0007669"/>
    <property type="project" value="UniProtKB-ARBA"/>
</dbReference>
<dbReference type="InterPro" id="IPR008979">
    <property type="entry name" value="Galactose-bd-like_sf"/>
</dbReference>
<proteinExistence type="predicted"/>
<dbReference type="PANTHER" id="PTHR43817:SF1">
    <property type="entry name" value="HYDROLASE, FAMILY 43, PUTATIVE (AFU_ORTHOLOGUE AFUA_3G01660)-RELATED"/>
    <property type="match status" value="1"/>
</dbReference>
<reference evidence="4 5" key="1">
    <citation type="submission" date="2019-11" db="EMBL/GenBank/DDBJ databases">
        <authorList>
            <person name="Zheng R.K."/>
            <person name="Sun C.M."/>
        </authorList>
    </citation>
    <scope>NUCLEOTIDE SEQUENCE [LARGE SCALE GENOMIC DNA]</scope>
    <source>
        <strain evidence="4 5">WC007</strain>
    </source>
</reference>
<sequence length="1012" mass="113895">MKQKVRHLKLFSTNLKVYFIGIILAILTCYGCANKEKKSSEGTQAINISQNDFHSVPAEFKPWVYYWWLKGNVTEEQITHDLEEMQKKGIGGFLLFDSRGYWDSYDGRTGHIPVPLHIKYEFMSPEWREMVKYTMQEANRLGLKMSINIANTGGSLRGPWDMKEDGPKQLIWTSKTVSGSSKISLPIEIPSDQKYFQDVALMAVKIKSNGKPSNKSGDLNTNWKTVSTPSEDAPVAGEMINLAEKIDNGTLQWDAPEGEWQILRFGFHVIGEEGSVDILNTEAVTKYFHLMGSEILKDAGPLAGVTLTHFYNVSWEGGEPDWSVNFENDFKKYRGYDIQQYMPILAGMSSEDNKVNERFMRDYLTTVSDCFKHNCYETIGELCHAQGMEWHSEDGGPWPREAPMFKEADQLTFWGRNDMAQGEFWCSGTDDLHTKSNVRYTAMAGHIYEHPLIAVEAFTHMGRHWTKYPAYLKPFADVNLIDGANFFIWHTFTASPLEVGKPGYEYFAGTHINTNITWWNEASSIFDYLGRCQYMLRKGNFVADVCCYVSDKNYVRWGRGEKWNPNSSLAPVEGFTYDLLSSEVLVNRLSVKDGRLVLPDGMSYKMLVIDLEEPEIPVPVLKKIDELINEGATIVLGETKPQNAPGIYNYPESDKEISDIADKLWIPTSGQIQVRKMGKGKVYTGTNMEEILKGNQILPDFEGPFEYIHRAGGNLDIYFVSGEGKAGCTFRVKDKKPEIWNPLSTEVTEAASYKSTDDGRTSIVIDLPKNGSAFIVFREEAEKNHFVSIEGPEYPETKEKKEGSSQFVFWKNGDYNFTTANGNTKNITATVPLSAEISGAWNVTFNPATEALPFEAEFSKLTLWNENTDAAIKYFSGTAAYTNAFTLTAEQAGSPALLQLGEVHDIAHVWINEKDIGIVWTAPWSVDLTGVLNEGQNQIKIEVTNCWANRLIGDAGLPESQWTTKTNVRRVPDRSEYKAGHQAFSAKDELMTSGLVGPVAIVFGKEESVALK</sequence>
<gene>
    <name evidence="4" type="ORF">GM418_02755</name>
</gene>
<evidence type="ECO:0000313" key="4">
    <source>
        <dbReference type="EMBL" id="QGY42609.1"/>
    </source>
</evidence>
<protein>
    <recommendedName>
        <fullName evidence="3">Beta-mannosidase-like galactose-binding domain-containing protein</fullName>
    </recommendedName>
</protein>
<dbReference type="NCBIfam" id="NF045579">
    <property type="entry name" value="rhamnoside_JR"/>
    <property type="match status" value="1"/>
</dbReference>
<evidence type="ECO:0000313" key="5">
    <source>
        <dbReference type="Proteomes" id="UP000428260"/>
    </source>
</evidence>
<dbReference type="SUPFAM" id="SSF49785">
    <property type="entry name" value="Galactose-binding domain-like"/>
    <property type="match status" value="1"/>
</dbReference>